<protein>
    <submittedName>
        <fullName evidence="2">Uncharacterized protein</fullName>
    </submittedName>
</protein>
<gene>
    <name evidence="2" type="ORF">BS47DRAFT_1360297</name>
</gene>
<accession>A0A9P6B2D8</accession>
<sequence length="148" mass="16696">MMWETDDDLEPLDEIEINQGKVIEQEMDESDEAFEAQKAKAAAKKAAVDAEKDAAAKEKKPFDVFLTTMWGTKYTKEAHQATNNMPRKGAGHQRAKERCHHQKVDDRLLVEENSQGEAEVPRHAEEHAQMPPVDIPVINQPPITPRNG</sequence>
<organism evidence="2 3">
    <name type="scientific">Hydnum rufescens UP504</name>
    <dbReference type="NCBI Taxonomy" id="1448309"/>
    <lineage>
        <taxon>Eukaryota</taxon>
        <taxon>Fungi</taxon>
        <taxon>Dikarya</taxon>
        <taxon>Basidiomycota</taxon>
        <taxon>Agaricomycotina</taxon>
        <taxon>Agaricomycetes</taxon>
        <taxon>Cantharellales</taxon>
        <taxon>Hydnaceae</taxon>
        <taxon>Hydnum</taxon>
    </lineage>
</organism>
<feature type="region of interest" description="Disordered" evidence="1">
    <location>
        <begin position="79"/>
        <end position="148"/>
    </location>
</feature>
<feature type="compositionally biased region" description="Basic and acidic residues" evidence="1">
    <location>
        <begin position="119"/>
        <end position="128"/>
    </location>
</feature>
<reference evidence="2" key="1">
    <citation type="journal article" date="2020" name="Nat. Commun.">
        <title>Large-scale genome sequencing of mycorrhizal fungi provides insights into the early evolution of symbiotic traits.</title>
        <authorList>
            <person name="Miyauchi S."/>
            <person name="Kiss E."/>
            <person name="Kuo A."/>
            <person name="Drula E."/>
            <person name="Kohler A."/>
            <person name="Sanchez-Garcia M."/>
            <person name="Morin E."/>
            <person name="Andreopoulos B."/>
            <person name="Barry K.W."/>
            <person name="Bonito G."/>
            <person name="Buee M."/>
            <person name="Carver A."/>
            <person name="Chen C."/>
            <person name="Cichocki N."/>
            <person name="Clum A."/>
            <person name="Culley D."/>
            <person name="Crous P.W."/>
            <person name="Fauchery L."/>
            <person name="Girlanda M."/>
            <person name="Hayes R.D."/>
            <person name="Keri Z."/>
            <person name="LaButti K."/>
            <person name="Lipzen A."/>
            <person name="Lombard V."/>
            <person name="Magnuson J."/>
            <person name="Maillard F."/>
            <person name="Murat C."/>
            <person name="Nolan M."/>
            <person name="Ohm R.A."/>
            <person name="Pangilinan J."/>
            <person name="Pereira M.F."/>
            <person name="Perotto S."/>
            <person name="Peter M."/>
            <person name="Pfister S."/>
            <person name="Riley R."/>
            <person name="Sitrit Y."/>
            <person name="Stielow J.B."/>
            <person name="Szollosi G."/>
            <person name="Zifcakova L."/>
            <person name="Stursova M."/>
            <person name="Spatafora J.W."/>
            <person name="Tedersoo L."/>
            <person name="Vaario L.M."/>
            <person name="Yamada A."/>
            <person name="Yan M."/>
            <person name="Wang P."/>
            <person name="Xu J."/>
            <person name="Bruns T."/>
            <person name="Baldrian P."/>
            <person name="Vilgalys R."/>
            <person name="Dunand C."/>
            <person name="Henrissat B."/>
            <person name="Grigoriev I.V."/>
            <person name="Hibbett D."/>
            <person name="Nagy L.G."/>
            <person name="Martin F.M."/>
        </authorList>
    </citation>
    <scope>NUCLEOTIDE SEQUENCE</scope>
    <source>
        <strain evidence="2">UP504</strain>
    </source>
</reference>
<keyword evidence="3" id="KW-1185">Reference proteome</keyword>
<feature type="compositionally biased region" description="Basic residues" evidence="1">
    <location>
        <begin position="89"/>
        <end position="101"/>
    </location>
</feature>
<evidence type="ECO:0000313" key="2">
    <source>
        <dbReference type="EMBL" id="KAF9516453.1"/>
    </source>
</evidence>
<dbReference type="Proteomes" id="UP000886523">
    <property type="component" value="Unassembled WGS sequence"/>
</dbReference>
<evidence type="ECO:0000256" key="1">
    <source>
        <dbReference type="SAM" id="MobiDB-lite"/>
    </source>
</evidence>
<proteinExistence type="predicted"/>
<comment type="caution">
    <text evidence="2">The sequence shown here is derived from an EMBL/GenBank/DDBJ whole genome shotgun (WGS) entry which is preliminary data.</text>
</comment>
<name>A0A9P6B2D8_9AGAM</name>
<dbReference type="AlphaFoldDB" id="A0A9P6B2D8"/>
<dbReference type="EMBL" id="MU128939">
    <property type="protein sequence ID" value="KAF9516453.1"/>
    <property type="molecule type" value="Genomic_DNA"/>
</dbReference>
<evidence type="ECO:0000313" key="3">
    <source>
        <dbReference type="Proteomes" id="UP000886523"/>
    </source>
</evidence>